<protein>
    <submittedName>
        <fullName evidence="1">Uncharacterized protein</fullName>
    </submittedName>
</protein>
<dbReference type="HOGENOM" id="CLU_2871909_0_0_1"/>
<accession>K3ZPU4</accession>
<reference evidence="2" key="1">
    <citation type="journal article" date="2012" name="Nat. Biotechnol.">
        <title>Reference genome sequence of the model plant Setaria.</title>
        <authorList>
            <person name="Bennetzen J.L."/>
            <person name="Schmutz J."/>
            <person name="Wang H."/>
            <person name="Percifield R."/>
            <person name="Hawkins J."/>
            <person name="Pontaroli A.C."/>
            <person name="Estep M."/>
            <person name="Feng L."/>
            <person name="Vaughn J.N."/>
            <person name="Grimwood J."/>
            <person name="Jenkins J."/>
            <person name="Barry K."/>
            <person name="Lindquist E."/>
            <person name="Hellsten U."/>
            <person name="Deshpande S."/>
            <person name="Wang X."/>
            <person name="Wu X."/>
            <person name="Mitros T."/>
            <person name="Triplett J."/>
            <person name="Yang X."/>
            <person name="Ye C.Y."/>
            <person name="Mauro-Herrera M."/>
            <person name="Wang L."/>
            <person name="Li P."/>
            <person name="Sharma M."/>
            <person name="Sharma R."/>
            <person name="Ronald P.C."/>
            <person name="Panaud O."/>
            <person name="Kellogg E.A."/>
            <person name="Brutnell T.P."/>
            <person name="Doust A.N."/>
            <person name="Tuskan G.A."/>
            <person name="Rokhsar D."/>
            <person name="Devos K.M."/>
        </authorList>
    </citation>
    <scope>NUCLEOTIDE SEQUENCE [LARGE SCALE GENOMIC DNA]</scope>
    <source>
        <strain evidence="2">cv. Yugu1</strain>
    </source>
</reference>
<evidence type="ECO:0000313" key="1">
    <source>
        <dbReference type="EnsemblPlants" id="KQK94615"/>
    </source>
</evidence>
<name>K3ZPU4_SETIT</name>
<dbReference type="EnsemblPlants" id="KQK94615">
    <property type="protein sequence ID" value="KQK94615"/>
    <property type="gene ID" value="SETIT_028624mg"/>
</dbReference>
<sequence length="64" mass="7578">MPQRTKRGFFGHPEDRASPFNFLPFEGCKVHRLSISFCWRYVNTPKTRIITEQSKANIEKYITT</sequence>
<evidence type="ECO:0000313" key="2">
    <source>
        <dbReference type="Proteomes" id="UP000004995"/>
    </source>
</evidence>
<proteinExistence type="predicted"/>
<reference evidence="1" key="2">
    <citation type="submission" date="2018-08" db="UniProtKB">
        <authorList>
            <consortium name="EnsemblPlants"/>
        </authorList>
    </citation>
    <scope>IDENTIFICATION</scope>
    <source>
        <strain evidence="1">Yugu1</strain>
    </source>
</reference>
<dbReference type="InParanoid" id="K3ZPU4"/>
<dbReference type="AlphaFoldDB" id="K3ZPU4"/>
<organism evidence="1 2">
    <name type="scientific">Setaria italica</name>
    <name type="common">Foxtail millet</name>
    <name type="synonym">Panicum italicum</name>
    <dbReference type="NCBI Taxonomy" id="4555"/>
    <lineage>
        <taxon>Eukaryota</taxon>
        <taxon>Viridiplantae</taxon>
        <taxon>Streptophyta</taxon>
        <taxon>Embryophyta</taxon>
        <taxon>Tracheophyta</taxon>
        <taxon>Spermatophyta</taxon>
        <taxon>Magnoliopsida</taxon>
        <taxon>Liliopsida</taxon>
        <taxon>Poales</taxon>
        <taxon>Poaceae</taxon>
        <taxon>PACMAD clade</taxon>
        <taxon>Panicoideae</taxon>
        <taxon>Panicodae</taxon>
        <taxon>Paniceae</taxon>
        <taxon>Cenchrinae</taxon>
        <taxon>Setaria</taxon>
    </lineage>
</organism>
<keyword evidence="2" id="KW-1185">Reference proteome</keyword>
<dbReference type="EMBL" id="AGNK02004941">
    <property type="status" value="NOT_ANNOTATED_CDS"/>
    <property type="molecule type" value="Genomic_DNA"/>
</dbReference>
<dbReference type="Gramene" id="KQK94615">
    <property type="protein sequence ID" value="KQK94615"/>
    <property type="gene ID" value="SETIT_028624mg"/>
</dbReference>
<dbReference type="Proteomes" id="UP000004995">
    <property type="component" value="Unassembled WGS sequence"/>
</dbReference>